<evidence type="ECO:0000256" key="2">
    <source>
        <dbReference type="ARBA" id="ARBA00022475"/>
    </source>
</evidence>
<dbReference type="InterPro" id="IPR001757">
    <property type="entry name" value="P_typ_ATPase"/>
</dbReference>
<evidence type="ECO:0000313" key="11">
    <source>
        <dbReference type="EMBL" id="CAI4213501.1"/>
    </source>
</evidence>
<dbReference type="GO" id="GO:0005524">
    <property type="term" value="F:ATP binding"/>
    <property type="evidence" value="ECO:0007669"/>
    <property type="project" value="UniProtKB-KW"/>
</dbReference>
<evidence type="ECO:0000256" key="9">
    <source>
        <dbReference type="SAM" id="Phobius"/>
    </source>
</evidence>
<keyword evidence="2" id="KW-1003">Cell membrane</keyword>
<evidence type="ECO:0000256" key="6">
    <source>
        <dbReference type="ARBA" id="ARBA00022967"/>
    </source>
</evidence>
<dbReference type="Gene3D" id="3.40.50.1000">
    <property type="entry name" value="HAD superfamily/HAD-like"/>
    <property type="match status" value="1"/>
</dbReference>
<dbReference type="InterPro" id="IPR023298">
    <property type="entry name" value="ATPase_P-typ_TM_dom_sf"/>
</dbReference>
<evidence type="ECO:0000259" key="10">
    <source>
        <dbReference type="Pfam" id="PF00122"/>
    </source>
</evidence>
<organism evidence="11 12">
    <name type="scientific">Parascedosporium putredinis</name>
    <dbReference type="NCBI Taxonomy" id="1442378"/>
    <lineage>
        <taxon>Eukaryota</taxon>
        <taxon>Fungi</taxon>
        <taxon>Dikarya</taxon>
        <taxon>Ascomycota</taxon>
        <taxon>Pezizomycotina</taxon>
        <taxon>Sordariomycetes</taxon>
        <taxon>Hypocreomycetidae</taxon>
        <taxon>Microascales</taxon>
        <taxon>Microascaceae</taxon>
        <taxon>Parascedosporium</taxon>
    </lineage>
</organism>
<keyword evidence="12" id="KW-1185">Reference proteome</keyword>
<keyword evidence="5" id="KW-0067">ATP-binding</keyword>
<dbReference type="InterPro" id="IPR023214">
    <property type="entry name" value="HAD_sf"/>
</dbReference>
<dbReference type="PRINTS" id="PR00121">
    <property type="entry name" value="NAKATPASE"/>
</dbReference>
<dbReference type="GO" id="GO:0006883">
    <property type="term" value="P:intracellular sodium ion homeostasis"/>
    <property type="evidence" value="ECO:0007669"/>
    <property type="project" value="TreeGrafter"/>
</dbReference>
<feature type="transmembrane region" description="Helical" evidence="9">
    <location>
        <begin position="138"/>
        <end position="158"/>
    </location>
</feature>
<keyword evidence="7 9" id="KW-1133">Transmembrane helix</keyword>
<dbReference type="GO" id="GO:1990573">
    <property type="term" value="P:potassium ion import across plasma membrane"/>
    <property type="evidence" value="ECO:0007669"/>
    <property type="project" value="TreeGrafter"/>
</dbReference>
<dbReference type="InterPro" id="IPR023299">
    <property type="entry name" value="ATPase_P-typ_cyto_dom_N"/>
</dbReference>
<dbReference type="Pfam" id="PF00122">
    <property type="entry name" value="E1-E2_ATPase"/>
    <property type="match status" value="1"/>
</dbReference>
<keyword evidence="4" id="KW-0547">Nucleotide-binding</keyword>
<dbReference type="FunFam" id="3.40.50.1000:FF:000001">
    <property type="entry name" value="Phospholipid-transporting ATPase IC"/>
    <property type="match status" value="1"/>
</dbReference>
<dbReference type="NCBIfam" id="TIGR01494">
    <property type="entry name" value="ATPase_P-type"/>
    <property type="match status" value="1"/>
</dbReference>
<dbReference type="GO" id="GO:0016887">
    <property type="term" value="F:ATP hydrolysis activity"/>
    <property type="evidence" value="ECO:0007669"/>
    <property type="project" value="InterPro"/>
</dbReference>
<reference evidence="11" key="1">
    <citation type="submission" date="2022-11" db="EMBL/GenBank/DDBJ databases">
        <authorList>
            <person name="Scott C."/>
            <person name="Bruce N."/>
        </authorList>
    </citation>
    <scope>NUCLEOTIDE SEQUENCE</scope>
</reference>
<dbReference type="GO" id="GO:1902600">
    <property type="term" value="P:proton transmembrane transport"/>
    <property type="evidence" value="ECO:0007669"/>
    <property type="project" value="TreeGrafter"/>
</dbReference>
<dbReference type="Gene3D" id="3.40.1110.10">
    <property type="entry name" value="Calcium-transporting ATPase, cytoplasmic domain N"/>
    <property type="match status" value="1"/>
</dbReference>
<dbReference type="InterPro" id="IPR008250">
    <property type="entry name" value="ATPase_P-typ_transduc_dom_A_sf"/>
</dbReference>
<dbReference type="InterPro" id="IPR059000">
    <property type="entry name" value="ATPase_P-type_domA"/>
</dbReference>
<evidence type="ECO:0000256" key="8">
    <source>
        <dbReference type="ARBA" id="ARBA00023136"/>
    </source>
</evidence>
<dbReference type="PANTHER" id="PTHR43294">
    <property type="entry name" value="SODIUM/POTASSIUM-TRANSPORTING ATPASE SUBUNIT ALPHA"/>
    <property type="match status" value="1"/>
</dbReference>
<evidence type="ECO:0000313" key="12">
    <source>
        <dbReference type="Proteomes" id="UP000838763"/>
    </source>
</evidence>
<dbReference type="SUPFAM" id="SSF81665">
    <property type="entry name" value="Calcium ATPase, transmembrane domain M"/>
    <property type="match status" value="1"/>
</dbReference>
<feature type="domain" description="P-type ATPase A" evidence="10">
    <location>
        <begin position="7"/>
        <end position="116"/>
    </location>
</feature>
<comment type="caution">
    <text evidence="11">The sequence shown here is derived from an EMBL/GenBank/DDBJ whole genome shotgun (WGS) entry which is preliminary data.</text>
</comment>
<evidence type="ECO:0000256" key="3">
    <source>
        <dbReference type="ARBA" id="ARBA00022692"/>
    </source>
</evidence>
<keyword evidence="8 9" id="KW-0472">Membrane</keyword>
<feature type="transmembrane region" description="Helical" evidence="9">
    <location>
        <begin position="170"/>
        <end position="193"/>
    </location>
</feature>
<dbReference type="Pfam" id="PF13246">
    <property type="entry name" value="Cation_ATPase"/>
    <property type="match status" value="1"/>
</dbReference>
<protein>
    <recommendedName>
        <fullName evidence="10">P-type ATPase A domain-containing protein</fullName>
    </recommendedName>
</protein>
<keyword evidence="3 9" id="KW-0812">Transmembrane</keyword>
<dbReference type="InterPro" id="IPR018303">
    <property type="entry name" value="ATPase_P-typ_P_site"/>
</dbReference>
<comment type="subcellular location">
    <subcellularLocation>
        <location evidence="1">Cell membrane</location>
        <topology evidence="1">Multi-pass membrane protein</topology>
    </subcellularLocation>
</comment>
<gene>
    <name evidence="11" type="ORF">PPNO1_LOCUS3251</name>
</gene>
<sequence length="477" mass="52676">MDSILDLLPSDTMVKRDGEAKQLEAANLVCGDIVFLRAGDKVPADVRILSHSGDIRFDRSVLTGESEEVEGTVDPTDTNFLQSRNIALMGTTVLNGSGIGIVVLTGSRSVIGRVADSSVNLKKEAVLIQREIWRFVKIIVSMTIFLALLILFTWVGWLRVDHPGFLTVPAMLVNVMACVVAFIPEGMPVAVALTLMRVAHRMKAVNILPKSLATVETLGCVNVVCSDKTGTLTQGNMFVKTVAFLDRTVGLVGDQMANCFDLEESNPAIVALRRAALLCNDASFEPTSLHLPVSQRTIQGNPTDGAVLRFAASQPPMRNLDIPDTRALEIPFNSKNKWMLTLFEIPELEPDQTTRAYRLIIKGAPDILLPACTHYWSTETRAVTFLTPDVQDRARRIQDSLSQNAERVILFCEKIIRPRSVRGTNAFRDEVEAYAVEDLTMIGMLGIVDPREMRLRIRSASAEKRVLGSSWLRETML</sequence>
<dbReference type="EMBL" id="CALLCH030000008">
    <property type="protein sequence ID" value="CAI4213501.1"/>
    <property type="molecule type" value="Genomic_DNA"/>
</dbReference>
<dbReference type="SUPFAM" id="SSF81660">
    <property type="entry name" value="Metal cation-transporting ATPase, ATP-binding domain N"/>
    <property type="match status" value="1"/>
</dbReference>
<dbReference type="GO" id="GO:0036376">
    <property type="term" value="P:sodium ion export across plasma membrane"/>
    <property type="evidence" value="ECO:0007669"/>
    <property type="project" value="TreeGrafter"/>
</dbReference>
<dbReference type="GO" id="GO:0030007">
    <property type="term" value="P:intracellular potassium ion homeostasis"/>
    <property type="evidence" value="ECO:0007669"/>
    <property type="project" value="TreeGrafter"/>
</dbReference>
<evidence type="ECO:0000256" key="4">
    <source>
        <dbReference type="ARBA" id="ARBA00022741"/>
    </source>
</evidence>
<evidence type="ECO:0000256" key="5">
    <source>
        <dbReference type="ARBA" id="ARBA00022840"/>
    </source>
</evidence>
<dbReference type="Proteomes" id="UP000838763">
    <property type="component" value="Unassembled WGS sequence"/>
</dbReference>
<dbReference type="SUPFAM" id="SSF81653">
    <property type="entry name" value="Calcium ATPase, transduction domain A"/>
    <property type="match status" value="1"/>
</dbReference>
<dbReference type="InterPro" id="IPR050510">
    <property type="entry name" value="Cation_transp_ATPase_P-type"/>
</dbReference>
<dbReference type="Gene3D" id="2.70.150.10">
    <property type="entry name" value="Calcium-transporting ATPase, cytoplasmic transduction domain A"/>
    <property type="match status" value="1"/>
</dbReference>
<dbReference type="Gene3D" id="1.20.1110.10">
    <property type="entry name" value="Calcium-transporting ATPase, transmembrane domain"/>
    <property type="match status" value="1"/>
</dbReference>
<dbReference type="PRINTS" id="PR00119">
    <property type="entry name" value="CATATPASE"/>
</dbReference>
<accession>A0A9P1H031</accession>
<dbReference type="OrthoDB" id="158672at2759"/>
<dbReference type="GO" id="GO:0005391">
    <property type="term" value="F:P-type sodium:potassium-exchanging transporter activity"/>
    <property type="evidence" value="ECO:0007669"/>
    <property type="project" value="TreeGrafter"/>
</dbReference>
<name>A0A9P1H031_9PEZI</name>
<dbReference type="AlphaFoldDB" id="A0A9P1H031"/>
<dbReference type="PROSITE" id="PS00154">
    <property type="entry name" value="ATPASE_E1_E2"/>
    <property type="match status" value="1"/>
</dbReference>
<evidence type="ECO:0000256" key="7">
    <source>
        <dbReference type="ARBA" id="ARBA00022989"/>
    </source>
</evidence>
<evidence type="ECO:0000256" key="1">
    <source>
        <dbReference type="ARBA" id="ARBA00004651"/>
    </source>
</evidence>
<dbReference type="GO" id="GO:0005886">
    <property type="term" value="C:plasma membrane"/>
    <property type="evidence" value="ECO:0007669"/>
    <property type="project" value="UniProtKB-SubCell"/>
</dbReference>
<proteinExistence type="predicted"/>
<keyword evidence="6" id="KW-1278">Translocase</keyword>
<dbReference type="PANTHER" id="PTHR43294:SF21">
    <property type="entry name" value="CATION TRANSPORTING ATPASE"/>
    <property type="match status" value="1"/>
</dbReference>